<dbReference type="InterPro" id="IPR002514">
    <property type="entry name" value="Transposase_8"/>
</dbReference>
<dbReference type="SUPFAM" id="SSF46689">
    <property type="entry name" value="Homeodomain-like"/>
    <property type="match status" value="1"/>
</dbReference>
<dbReference type="KEGG" id="gur:Gura_3820"/>
<dbReference type="GO" id="GO:0006313">
    <property type="term" value="P:DNA transposition"/>
    <property type="evidence" value="ECO:0007669"/>
    <property type="project" value="InterPro"/>
</dbReference>
<name>A5G852_GEOUR</name>
<organism evidence="3 4">
    <name type="scientific">Geotalea uraniireducens (strain Rf4)</name>
    <name type="common">Geobacter uraniireducens</name>
    <dbReference type="NCBI Taxonomy" id="351605"/>
    <lineage>
        <taxon>Bacteria</taxon>
        <taxon>Pseudomonadati</taxon>
        <taxon>Thermodesulfobacteriota</taxon>
        <taxon>Desulfuromonadia</taxon>
        <taxon>Geobacterales</taxon>
        <taxon>Geobacteraceae</taxon>
        <taxon>Geotalea</taxon>
    </lineage>
</organism>
<proteinExistence type="predicted"/>
<dbReference type="HOGENOM" id="CLU_121441_0_0_7"/>
<evidence type="ECO:0000256" key="1">
    <source>
        <dbReference type="SAM" id="Coils"/>
    </source>
</evidence>
<dbReference type="GO" id="GO:0004803">
    <property type="term" value="F:transposase activity"/>
    <property type="evidence" value="ECO:0007669"/>
    <property type="project" value="InterPro"/>
</dbReference>
<accession>A5G852</accession>
<dbReference type="KEGG" id="gur:Gura_1540"/>
<gene>
    <name evidence="2" type="ordered locus">Gura_1540</name>
    <name evidence="3" type="ordered locus">Gura_3820</name>
</gene>
<evidence type="ECO:0000313" key="2">
    <source>
        <dbReference type="EMBL" id="ABQ25738.1"/>
    </source>
</evidence>
<dbReference type="AlphaFoldDB" id="A5G852"/>
<feature type="coiled-coil region" evidence="1">
    <location>
        <begin position="114"/>
        <end position="148"/>
    </location>
</feature>
<dbReference type="Proteomes" id="UP000006695">
    <property type="component" value="Chromosome"/>
</dbReference>
<dbReference type="STRING" id="351605.Gura_1540"/>
<dbReference type="GO" id="GO:0003677">
    <property type="term" value="F:DNA binding"/>
    <property type="evidence" value="ECO:0007669"/>
    <property type="project" value="InterPro"/>
</dbReference>
<protein>
    <submittedName>
        <fullName evidence="3">Transposase IS3/IS911 family protein</fullName>
    </submittedName>
</protein>
<dbReference type="InterPro" id="IPR009057">
    <property type="entry name" value="Homeodomain-like_sf"/>
</dbReference>
<keyword evidence="1" id="KW-0175">Coiled coil</keyword>
<evidence type="ECO:0000313" key="4">
    <source>
        <dbReference type="Proteomes" id="UP000006695"/>
    </source>
</evidence>
<dbReference type="EMBL" id="CP000698">
    <property type="protein sequence ID" value="ABQ27970.1"/>
    <property type="molecule type" value="Genomic_DNA"/>
</dbReference>
<evidence type="ECO:0000313" key="3">
    <source>
        <dbReference type="EMBL" id="ABQ27970.1"/>
    </source>
</evidence>
<sequence>MATKYSEEFKSSIIARLLPPHNVSVPDMVKETGVPKDTLYTWRNQYRNRQVNAEASGNHPAASLNNEEKLAIVIESASLTEVELGEYCRRKGLYPEQIAGWKNGFVLGSSAPLNKAEREQMREQTATIKQLEKELNRKDKALAETAALLILQKKFQALWEEPEAEKSTSRRAKN</sequence>
<keyword evidence="4" id="KW-1185">Reference proteome</keyword>
<dbReference type="Pfam" id="PF01527">
    <property type="entry name" value="HTH_Tnp_1"/>
    <property type="match status" value="1"/>
</dbReference>
<reference evidence="3 4" key="1">
    <citation type="submission" date="2007-05" db="EMBL/GenBank/DDBJ databases">
        <title>Complete sequence of Geobacter uraniireducens Rf4.</title>
        <authorList>
            <consortium name="US DOE Joint Genome Institute"/>
            <person name="Copeland A."/>
            <person name="Lucas S."/>
            <person name="Lapidus A."/>
            <person name="Barry K."/>
            <person name="Detter J.C."/>
            <person name="Glavina del Rio T."/>
            <person name="Hammon N."/>
            <person name="Israni S."/>
            <person name="Dalin E."/>
            <person name="Tice H."/>
            <person name="Pitluck S."/>
            <person name="Chertkov O."/>
            <person name="Brettin T."/>
            <person name="Bruce D."/>
            <person name="Han C."/>
            <person name="Schmutz J."/>
            <person name="Larimer F."/>
            <person name="Land M."/>
            <person name="Hauser L."/>
            <person name="Kyrpides N."/>
            <person name="Mikhailova N."/>
            <person name="Shelobolina E."/>
            <person name="Aklujkar M."/>
            <person name="Lovley D."/>
            <person name="Richardson P."/>
        </authorList>
    </citation>
    <scope>NUCLEOTIDE SEQUENCE [LARGE SCALE GENOMIC DNA]</scope>
    <source>
        <strain evidence="4">ATCC BAA-1134 / JCM 13001 / Rf4</strain>
        <strain evidence="3 4">Rf4</strain>
    </source>
</reference>
<dbReference type="EMBL" id="CP000698">
    <property type="protein sequence ID" value="ABQ25738.1"/>
    <property type="molecule type" value="Genomic_DNA"/>
</dbReference>